<dbReference type="InterPro" id="IPR013520">
    <property type="entry name" value="Ribonucl_H"/>
</dbReference>
<evidence type="ECO:0000256" key="10">
    <source>
        <dbReference type="HAMAP-Rule" id="MF_02206"/>
    </source>
</evidence>
<dbReference type="GO" id="GO:0003677">
    <property type="term" value="F:DNA binding"/>
    <property type="evidence" value="ECO:0007669"/>
    <property type="project" value="InterPro"/>
</dbReference>
<dbReference type="HOGENOM" id="CLU_012117_1_2_9"/>
<dbReference type="InterPro" id="IPR006310">
    <property type="entry name" value="DinG"/>
</dbReference>
<evidence type="ECO:0000256" key="1">
    <source>
        <dbReference type="ARBA" id="ARBA00022679"/>
    </source>
</evidence>
<dbReference type="InterPro" id="IPR014001">
    <property type="entry name" value="Helicase_ATP-bd"/>
</dbReference>
<gene>
    <name evidence="10 13" type="primary">dinG</name>
    <name evidence="13" type="ordered locus">SpyM3_0459</name>
</gene>
<dbReference type="InterPro" id="IPR036397">
    <property type="entry name" value="RNaseH_sf"/>
</dbReference>
<dbReference type="PANTHER" id="PTHR30231:SF41">
    <property type="entry name" value="DNA POLYMERASE III SUBUNIT EPSILON"/>
    <property type="match status" value="1"/>
</dbReference>
<keyword evidence="3" id="KW-0235">DNA replication</keyword>
<dbReference type="PROSITE" id="PS51193">
    <property type="entry name" value="HELICASE_ATP_BIND_2"/>
    <property type="match status" value="1"/>
</dbReference>
<comment type="similarity">
    <text evidence="10">Belongs to the helicase family. DinG subfamily. Type 2 sub-subfamily.</text>
</comment>
<dbReference type="PANTHER" id="PTHR30231">
    <property type="entry name" value="DNA POLYMERASE III SUBUNIT EPSILON"/>
    <property type="match status" value="1"/>
</dbReference>
<dbReference type="InterPro" id="IPR011545">
    <property type="entry name" value="DEAD/DEAH_box_helicase_dom"/>
</dbReference>
<dbReference type="Gene3D" id="3.40.50.300">
    <property type="entry name" value="P-loop containing nucleotide triphosphate hydrolases"/>
    <property type="match status" value="2"/>
</dbReference>
<dbReference type="InterPro" id="IPR001650">
    <property type="entry name" value="Helicase_C-like"/>
</dbReference>
<keyword evidence="9" id="KW-0239">DNA-directed DNA polymerase</keyword>
<dbReference type="Pfam" id="PF00270">
    <property type="entry name" value="DEAD"/>
    <property type="match status" value="1"/>
</dbReference>
<keyword evidence="6 10" id="KW-0378">Hydrolase</keyword>
<dbReference type="GO" id="GO:0004386">
    <property type="term" value="F:helicase activity"/>
    <property type="evidence" value="ECO:0007669"/>
    <property type="project" value="UniProtKB-KW"/>
</dbReference>
<dbReference type="AlphaFoldDB" id="A0A0H2UTP4"/>
<keyword evidence="4 10" id="KW-0540">Nuclease</keyword>
<keyword evidence="13" id="KW-0347">Helicase</keyword>
<keyword evidence="2" id="KW-0548">Nucleotidyltransferase</keyword>
<dbReference type="InterPro" id="IPR014013">
    <property type="entry name" value="Helic_SF1/SF2_ATP-bd_DinG/Rad3"/>
</dbReference>
<evidence type="ECO:0000256" key="2">
    <source>
        <dbReference type="ARBA" id="ARBA00022695"/>
    </source>
</evidence>
<accession>A0A0H2UTP4</accession>
<dbReference type="InterPro" id="IPR027417">
    <property type="entry name" value="P-loop_NTPase"/>
</dbReference>
<dbReference type="NCBIfam" id="NF005569">
    <property type="entry name" value="PRK07246.1"/>
    <property type="match status" value="1"/>
</dbReference>
<protein>
    <recommendedName>
        <fullName evidence="10">3'-5' exonuclease DinG</fullName>
        <ecNumber evidence="10">3.1.-.-</ecNumber>
    </recommendedName>
</protein>
<dbReference type="SMART" id="SM00487">
    <property type="entry name" value="DEXDc"/>
    <property type="match status" value="1"/>
</dbReference>
<evidence type="ECO:0000259" key="11">
    <source>
        <dbReference type="PROSITE" id="PS51193"/>
    </source>
</evidence>
<dbReference type="Proteomes" id="UP000000564">
    <property type="component" value="Chromosome"/>
</dbReference>
<organism evidence="13 14">
    <name type="scientific">Streptococcus pyogenes serotype M3 (strain ATCC BAA-595 / MGAS315)</name>
    <dbReference type="NCBI Taxonomy" id="198466"/>
    <lineage>
        <taxon>Bacteria</taxon>
        <taxon>Bacillati</taxon>
        <taxon>Bacillota</taxon>
        <taxon>Bacilli</taxon>
        <taxon>Lactobacillales</taxon>
        <taxon>Streptococcaceae</taxon>
        <taxon>Streptococcus</taxon>
    </lineage>
</organism>
<dbReference type="GO" id="GO:0005829">
    <property type="term" value="C:cytosol"/>
    <property type="evidence" value="ECO:0007669"/>
    <property type="project" value="TreeGrafter"/>
</dbReference>
<dbReference type="FunFam" id="3.30.420.10:FF:000045">
    <property type="entry name" value="3'-5' exonuclease DinG"/>
    <property type="match status" value="1"/>
</dbReference>
<dbReference type="Pfam" id="PF13307">
    <property type="entry name" value="Helicase_C_2"/>
    <property type="match status" value="1"/>
</dbReference>
<dbReference type="GO" id="GO:0045004">
    <property type="term" value="P:DNA replication proofreading"/>
    <property type="evidence" value="ECO:0007669"/>
    <property type="project" value="TreeGrafter"/>
</dbReference>
<dbReference type="EC" id="3.1.-.-" evidence="10"/>
<keyword evidence="1" id="KW-0808">Transferase</keyword>
<dbReference type="Gene3D" id="3.30.420.10">
    <property type="entry name" value="Ribonuclease H-like superfamily/Ribonuclease H"/>
    <property type="match status" value="1"/>
</dbReference>
<dbReference type="InterPro" id="IPR006054">
    <property type="entry name" value="DnaQ"/>
</dbReference>
<feature type="binding site" evidence="10">
    <location>
        <begin position="285"/>
        <end position="292"/>
    </location>
    <ligand>
        <name>ATP</name>
        <dbReference type="ChEBI" id="CHEBI:30616"/>
    </ligand>
</feature>
<feature type="short sequence motif" description="DEAH box" evidence="10">
    <location>
        <begin position="457"/>
        <end position="460"/>
    </location>
</feature>
<comment type="function">
    <text evidence="10">3'-5' exonuclease.</text>
</comment>
<dbReference type="EMBL" id="AE014074">
    <property type="protein sequence ID" value="AAM79066.1"/>
    <property type="molecule type" value="Genomic_DNA"/>
</dbReference>
<evidence type="ECO:0000313" key="14">
    <source>
        <dbReference type="Proteomes" id="UP000000564"/>
    </source>
</evidence>
<dbReference type="CDD" id="cd06127">
    <property type="entry name" value="DEDDh"/>
    <property type="match status" value="1"/>
</dbReference>
<sequence>MFCFIDIACYNRLTMTQKKLRKYAVVDLEATGAGPNASIIQVGIVIIQGNKIIDSYETDVNPHESLDEHIVHLTGITDKQLAKAPDFGQVAHHIYQLIEDCIFVAHNVKFDANLLAEALFLEGYELTIPRVDTVELAQLFFPRFEKYNLSHLSRQLNIDLAEAHTAIADARATAILFLRLLQKIESLPIECLESLLAYSDSLLFETAMVIQEGLAKAKPYDPNKYIKIRQILLPKGSKALKSYQISKSFPINIALLGLEERPKQTQFAQLIDEDYHQGAASFIEAQTGIGKTYGYLLPLLAKEDQNQIIVSVPTKLLQDQLMAGEVAAIQEQFHIACHSLKGPANYLKLDSFADSLDQNDQNRLVNRYKMQLLVWLLETKTGDLDEIKQKQRFAAYFEQLKHDGDIKQSSEFYDYDFWRVSYEKAKTARLLITNHAYFLHRVQDDKDFARNKVLVFDEAQKLMLQLDQLSRHQLNLTVFLQTIQAKLSNPLPLLEKRLLESLSFELGQVSSDYYQNKEHQLAHDWSRIAGYAKELTGADYQELQAFFATSDGDYWLSSEKQEEKRVTYLNSASKAFIHFQQLLPETVKTYFVSATLTISSEVTLADLLGFEEYLYHVIEKDKKQDQLVLVDQEAPIVTEVSDQIYVEAIAKRIESLKQEGYPILVLFNSKKHLLLVSDYLDQWQVPHLAQEKNGTAYNIKKRFDQGEQTILLGLGSFWEGVDFIQADRMITLIARLPFDNPEDFFVKKMSHYLLEKGKNPFRDYFLPMTILRLKQAIGRTMRRKDQKSVVIILDRRLLTKSYGQVILEGLGQEFLISQQNFHDCLVETDCFLI</sequence>
<dbReference type="InterPro" id="IPR006555">
    <property type="entry name" value="ATP-dep_Helicase_C"/>
</dbReference>
<evidence type="ECO:0000256" key="4">
    <source>
        <dbReference type="ARBA" id="ARBA00022722"/>
    </source>
</evidence>
<keyword evidence="8 10" id="KW-0067">ATP-binding</keyword>
<dbReference type="SUPFAM" id="SSF53098">
    <property type="entry name" value="Ribonuclease H-like"/>
    <property type="match status" value="1"/>
</dbReference>
<reference evidence="13 14" key="1">
    <citation type="journal article" date="2002" name="Proc. Natl. Acad. Sci. U.S.A.">
        <title>Genome sequence of a serotype M3 strain of group A Streptococcus: phage-encoded toxins, the high-virulence phenotype, and clone emergence.</title>
        <authorList>
            <person name="Beres S.B."/>
            <person name="Sylva G.L."/>
            <person name="Barbian K.D."/>
            <person name="Lei B."/>
            <person name="Hoff J.S."/>
            <person name="Mammarella N.D."/>
            <person name="Liu M.Y."/>
            <person name="Smoot J.C."/>
            <person name="Porcella S.F."/>
            <person name="Parkins L.D."/>
            <person name="Campbell D.S."/>
            <person name="Smith T.M."/>
            <person name="McCormick J.K."/>
            <person name="Leung D.Y."/>
            <person name="Schlievert P.M."/>
            <person name="Musser J.M."/>
        </authorList>
    </citation>
    <scope>NUCLEOTIDE SEQUENCE [LARGE SCALE GENOMIC DNA]</scope>
    <source>
        <strain evidence="14">ATCC BAA-595 / MGAS315</strain>
    </source>
</reference>
<evidence type="ECO:0000256" key="9">
    <source>
        <dbReference type="ARBA" id="ARBA00022932"/>
    </source>
</evidence>
<evidence type="ECO:0000256" key="7">
    <source>
        <dbReference type="ARBA" id="ARBA00022839"/>
    </source>
</evidence>
<dbReference type="NCBIfam" id="TIGR00573">
    <property type="entry name" value="dnaq"/>
    <property type="match status" value="1"/>
</dbReference>
<evidence type="ECO:0000256" key="3">
    <source>
        <dbReference type="ARBA" id="ARBA00022705"/>
    </source>
</evidence>
<dbReference type="GO" id="GO:0016818">
    <property type="term" value="F:hydrolase activity, acting on acid anhydrides, in phosphorus-containing anhydrides"/>
    <property type="evidence" value="ECO:0007669"/>
    <property type="project" value="InterPro"/>
</dbReference>
<evidence type="ECO:0000256" key="6">
    <source>
        <dbReference type="ARBA" id="ARBA00022801"/>
    </source>
</evidence>
<dbReference type="SMART" id="SM00479">
    <property type="entry name" value="EXOIII"/>
    <property type="match status" value="1"/>
</dbReference>
<proteinExistence type="inferred from homology"/>
<dbReference type="SMART" id="SM00491">
    <property type="entry name" value="HELICc2"/>
    <property type="match status" value="1"/>
</dbReference>
<dbReference type="GO" id="GO:0003887">
    <property type="term" value="F:DNA-directed DNA polymerase activity"/>
    <property type="evidence" value="ECO:0007669"/>
    <property type="project" value="UniProtKB-KW"/>
</dbReference>
<name>A0A0H2UTP4_STRP3</name>
<dbReference type="KEGG" id="spg:SpyM3_0459"/>
<dbReference type="SUPFAM" id="SSF52540">
    <property type="entry name" value="P-loop containing nucleoside triphosphate hydrolases"/>
    <property type="match status" value="1"/>
</dbReference>
<evidence type="ECO:0000256" key="8">
    <source>
        <dbReference type="ARBA" id="ARBA00022840"/>
    </source>
</evidence>
<keyword evidence="7 10" id="KW-0269">Exonuclease</keyword>
<evidence type="ECO:0000313" key="13">
    <source>
        <dbReference type="EMBL" id="AAM79066.1"/>
    </source>
</evidence>
<feature type="domain" description="Helicase ATP-binding" evidence="11">
    <location>
        <begin position="250"/>
        <end position="510"/>
    </location>
</feature>
<dbReference type="GO" id="GO:0008408">
    <property type="term" value="F:3'-5' exonuclease activity"/>
    <property type="evidence" value="ECO:0007669"/>
    <property type="project" value="UniProtKB-UniRule"/>
</dbReference>
<dbReference type="PROSITE" id="PS51194">
    <property type="entry name" value="HELICASE_CTER"/>
    <property type="match status" value="1"/>
</dbReference>
<keyword evidence="5 10" id="KW-0547">Nucleotide-binding</keyword>
<dbReference type="GO" id="GO:0005524">
    <property type="term" value="F:ATP binding"/>
    <property type="evidence" value="ECO:0007669"/>
    <property type="project" value="UniProtKB-UniRule"/>
</dbReference>
<evidence type="ECO:0000259" key="12">
    <source>
        <dbReference type="PROSITE" id="PS51194"/>
    </source>
</evidence>
<feature type="domain" description="Helicase C-terminal" evidence="12">
    <location>
        <begin position="648"/>
        <end position="822"/>
    </location>
</feature>
<dbReference type="HAMAP" id="MF_02206">
    <property type="entry name" value="DinG_exonucl"/>
    <property type="match status" value="1"/>
</dbReference>
<evidence type="ECO:0000256" key="5">
    <source>
        <dbReference type="ARBA" id="ARBA00022741"/>
    </source>
</evidence>
<dbReference type="InterPro" id="IPR012337">
    <property type="entry name" value="RNaseH-like_sf"/>
</dbReference>
<dbReference type="Pfam" id="PF00929">
    <property type="entry name" value="RNase_T"/>
    <property type="match status" value="1"/>
</dbReference>